<keyword evidence="1" id="KW-0812">Transmembrane</keyword>
<gene>
    <name evidence="2" type="ORF">LSALG_LOCUS21523</name>
</gene>
<evidence type="ECO:0000256" key="1">
    <source>
        <dbReference type="SAM" id="Phobius"/>
    </source>
</evidence>
<organism evidence="2 3">
    <name type="scientific">Lactuca saligna</name>
    <name type="common">Willowleaf lettuce</name>
    <dbReference type="NCBI Taxonomy" id="75948"/>
    <lineage>
        <taxon>Eukaryota</taxon>
        <taxon>Viridiplantae</taxon>
        <taxon>Streptophyta</taxon>
        <taxon>Embryophyta</taxon>
        <taxon>Tracheophyta</taxon>
        <taxon>Spermatophyta</taxon>
        <taxon>Magnoliopsida</taxon>
        <taxon>eudicotyledons</taxon>
        <taxon>Gunneridae</taxon>
        <taxon>Pentapetalae</taxon>
        <taxon>asterids</taxon>
        <taxon>campanulids</taxon>
        <taxon>Asterales</taxon>
        <taxon>Asteraceae</taxon>
        <taxon>Cichorioideae</taxon>
        <taxon>Cichorieae</taxon>
        <taxon>Lactucinae</taxon>
        <taxon>Lactuca</taxon>
    </lineage>
</organism>
<evidence type="ECO:0000313" key="2">
    <source>
        <dbReference type="EMBL" id="CAI9281852.1"/>
    </source>
</evidence>
<sequence length="138" mass="15839">MLKETHLPNTKLAPFKNLKLDAMSVAIRSMLLVVAAIPLYLWLRREVSQSDEEEPQAGKSNGRRNYGYRWKNMWAFVPNIKIDDKLLWDGEVEVDVSATSIAFVEFVEKVLGLQLMVFKGLISRSMLQILDIINIMDI</sequence>
<dbReference type="AlphaFoldDB" id="A0AA35YXS4"/>
<evidence type="ECO:0000313" key="3">
    <source>
        <dbReference type="Proteomes" id="UP001177003"/>
    </source>
</evidence>
<reference evidence="2" key="1">
    <citation type="submission" date="2023-04" db="EMBL/GenBank/DDBJ databases">
        <authorList>
            <person name="Vijverberg K."/>
            <person name="Xiong W."/>
            <person name="Schranz E."/>
        </authorList>
    </citation>
    <scope>NUCLEOTIDE SEQUENCE</scope>
</reference>
<keyword evidence="3" id="KW-1185">Reference proteome</keyword>
<keyword evidence="1" id="KW-1133">Transmembrane helix</keyword>
<keyword evidence="1" id="KW-0472">Membrane</keyword>
<protein>
    <submittedName>
        <fullName evidence="2">Uncharacterized protein</fullName>
    </submittedName>
</protein>
<name>A0AA35YXS4_LACSI</name>
<accession>A0AA35YXS4</accession>
<proteinExistence type="predicted"/>
<dbReference type="EMBL" id="OX465080">
    <property type="protein sequence ID" value="CAI9281852.1"/>
    <property type="molecule type" value="Genomic_DNA"/>
</dbReference>
<feature type="transmembrane region" description="Helical" evidence="1">
    <location>
        <begin position="25"/>
        <end position="43"/>
    </location>
</feature>
<dbReference type="Proteomes" id="UP001177003">
    <property type="component" value="Chromosome 4"/>
</dbReference>